<evidence type="ECO:0000313" key="1">
    <source>
        <dbReference type="EMBL" id="HBP29719.1"/>
    </source>
</evidence>
<evidence type="ECO:0000313" key="2">
    <source>
        <dbReference type="Proteomes" id="UP000264036"/>
    </source>
</evidence>
<gene>
    <name evidence="1" type="ORF">DD666_09920</name>
</gene>
<dbReference type="AlphaFoldDB" id="A0A356LFW3"/>
<sequence>MCLAIEKIRFCTCKDKDLEDVSLGKWIYYRGEKNFDSNVVGMIVTSSPFDSMLAEFDNNAADEWMTNEEYSTYFASLLEKNALFDFDIQFEEGDQIQIKLKNRIYIELFFTNERWSNTDHSSPFRRRSLMMKGKAAIRLRLDI</sequence>
<comment type="caution">
    <text evidence="1">The sequence shown here is derived from an EMBL/GenBank/DDBJ whole genome shotgun (WGS) entry which is preliminary data.</text>
</comment>
<reference evidence="1 2" key="1">
    <citation type="journal article" date="2018" name="Nat. Biotechnol.">
        <title>A standardized bacterial taxonomy based on genome phylogeny substantially revises the tree of life.</title>
        <authorList>
            <person name="Parks D.H."/>
            <person name="Chuvochina M."/>
            <person name="Waite D.W."/>
            <person name="Rinke C."/>
            <person name="Skarshewski A."/>
            <person name="Chaumeil P.A."/>
            <person name="Hugenholtz P."/>
        </authorList>
    </citation>
    <scope>NUCLEOTIDE SEQUENCE [LARGE SCALE GENOMIC DNA]</scope>
    <source>
        <strain evidence="1">UBA10707</strain>
    </source>
</reference>
<accession>A0A356LFW3</accession>
<proteinExistence type="predicted"/>
<protein>
    <submittedName>
        <fullName evidence="1">Uncharacterized protein</fullName>
    </submittedName>
</protein>
<dbReference type="EMBL" id="DOEK01000027">
    <property type="protein sequence ID" value="HBP29719.1"/>
    <property type="molecule type" value="Genomic_DNA"/>
</dbReference>
<organism evidence="1 2">
    <name type="scientific">Advenella kashmirensis</name>
    <dbReference type="NCBI Taxonomy" id="310575"/>
    <lineage>
        <taxon>Bacteria</taxon>
        <taxon>Pseudomonadati</taxon>
        <taxon>Pseudomonadota</taxon>
        <taxon>Betaproteobacteria</taxon>
        <taxon>Burkholderiales</taxon>
        <taxon>Alcaligenaceae</taxon>
    </lineage>
</organism>
<dbReference type="Proteomes" id="UP000264036">
    <property type="component" value="Unassembled WGS sequence"/>
</dbReference>
<name>A0A356LFW3_9BURK</name>